<feature type="signal peptide" evidence="3">
    <location>
        <begin position="1"/>
        <end position="21"/>
    </location>
</feature>
<evidence type="ECO:0000256" key="1">
    <source>
        <dbReference type="SAM" id="MobiDB-lite"/>
    </source>
</evidence>
<evidence type="ECO:0000313" key="4">
    <source>
        <dbReference type="EMBL" id="KAK7440424.1"/>
    </source>
</evidence>
<keyword evidence="3" id="KW-0732">Signal</keyword>
<feature type="chain" id="PRO_5045633338" evidence="3">
    <location>
        <begin position="22"/>
        <end position="345"/>
    </location>
</feature>
<keyword evidence="2" id="KW-1133">Transmembrane helix</keyword>
<reference evidence="4 5" key="1">
    <citation type="submission" date="2024-01" db="EMBL/GenBank/DDBJ databases">
        <title>A draft genome for the cacao thread blight pathogen Marasmiellus scandens.</title>
        <authorList>
            <person name="Baruah I.K."/>
            <person name="Leung J."/>
            <person name="Bukari Y."/>
            <person name="Amoako-Attah I."/>
            <person name="Meinhardt L.W."/>
            <person name="Bailey B.A."/>
            <person name="Cohen S.P."/>
        </authorList>
    </citation>
    <scope>NUCLEOTIDE SEQUENCE [LARGE SCALE GENOMIC DNA]</scope>
    <source>
        <strain evidence="4 5">GH-19</strain>
    </source>
</reference>
<gene>
    <name evidence="4" type="ORF">VKT23_017062</name>
</gene>
<keyword evidence="2" id="KW-0472">Membrane</keyword>
<comment type="caution">
    <text evidence="4">The sequence shown here is derived from an EMBL/GenBank/DDBJ whole genome shotgun (WGS) entry which is preliminary data.</text>
</comment>
<evidence type="ECO:0000256" key="2">
    <source>
        <dbReference type="SAM" id="Phobius"/>
    </source>
</evidence>
<organism evidence="4 5">
    <name type="scientific">Marasmiellus scandens</name>
    <dbReference type="NCBI Taxonomy" id="2682957"/>
    <lineage>
        <taxon>Eukaryota</taxon>
        <taxon>Fungi</taxon>
        <taxon>Dikarya</taxon>
        <taxon>Basidiomycota</taxon>
        <taxon>Agaricomycotina</taxon>
        <taxon>Agaricomycetes</taxon>
        <taxon>Agaricomycetidae</taxon>
        <taxon>Agaricales</taxon>
        <taxon>Marasmiineae</taxon>
        <taxon>Omphalotaceae</taxon>
        <taxon>Marasmiellus</taxon>
    </lineage>
</organism>
<keyword evidence="2" id="KW-0812">Transmembrane</keyword>
<evidence type="ECO:0000313" key="5">
    <source>
        <dbReference type="Proteomes" id="UP001498398"/>
    </source>
</evidence>
<feature type="transmembrane region" description="Helical" evidence="2">
    <location>
        <begin position="177"/>
        <end position="198"/>
    </location>
</feature>
<evidence type="ECO:0000256" key="3">
    <source>
        <dbReference type="SAM" id="SignalP"/>
    </source>
</evidence>
<keyword evidence="5" id="KW-1185">Reference proteome</keyword>
<protein>
    <submittedName>
        <fullName evidence="4">Uncharacterized protein</fullName>
    </submittedName>
</protein>
<name>A0ABR1IVL0_9AGAR</name>
<dbReference type="Proteomes" id="UP001498398">
    <property type="component" value="Unassembled WGS sequence"/>
</dbReference>
<feature type="region of interest" description="Disordered" evidence="1">
    <location>
        <begin position="321"/>
        <end position="345"/>
    </location>
</feature>
<dbReference type="EMBL" id="JBANRG010000068">
    <property type="protein sequence ID" value="KAK7440424.1"/>
    <property type="molecule type" value="Genomic_DNA"/>
</dbReference>
<proteinExistence type="predicted"/>
<accession>A0ABR1IVL0</accession>
<sequence length="345" mass="37414">MKPISLVYIVALAYLPHQGYAVTESLPTTLFVYENFYNPAPRTATQELIPVGTASDGSETTFSVSFVLETLAASDGSKITWIQEDIFIVSAAGFKDLYSAKPVITQGITMGGYAGSEECFSIADNKGICSVSVVFDLMTISTSVTVTTNTVGTKLPWEFLIISDEVKGSSFLSNKPAVIGTFTSLGIVVAVIALFLVIKISRRRKSMVEVVTPWETTDSNQGSTSRGIMPFNPKRWHKSSTSFAANNDGQNISVLQPESSTHSVVQPASMLTVRQRHLQEEADDLRTQMHELHHAVNASNEGMQGMQAGMARIMAHIQSLESQQNSDWARGLTDDPPPGYHAGSV</sequence>